<feature type="transmembrane region" description="Helical" evidence="2">
    <location>
        <begin position="182"/>
        <end position="203"/>
    </location>
</feature>
<feature type="region of interest" description="Disordered" evidence="1">
    <location>
        <begin position="434"/>
        <end position="470"/>
    </location>
</feature>
<dbReference type="InterPro" id="IPR011470">
    <property type="entry name" value="DUF1576"/>
</dbReference>
<feature type="transmembrane region" description="Helical" evidence="2">
    <location>
        <begin position="151"/>
        <end position="170"/>
    </location>
</feature>
<proteinExistence type="predicted"/>
<keyword evidence="2" id="KW-0472">Membrane</keyword>
<evidence type="ECO:0000256" key="1">
    <source>
        <dbReference type="SAM" id="MobiDB-lite"/>
    </source>
</evidence>
<feature type="transmembrane region" description="Helical" evidence="2">
    <location>
        <begin position="343"/>
        <end position="371"/>
    </location>
</feature>
<protein>
    <recommendedName>
        <fullName evidence="5">DUF1576 domain-containing protein</fullName>
    </recommendedName>
</protein>
<accession>A0A810QF54</accession>
<evidence type="ECO:0000313" key="3">
    <source>
        <dbReference type="EMBL" id="BCK84867.1"/>
    </source>
</evidence>
<evidence type="ECO:0000313" key="4">
    <source>
        <dbReference type="Proteomes" id="UP000679848"/>
    </source>
</evidence>
<name>A0A810QF54_9FIRM</name>
<feature type="transmembrane region" description="Helical" evidence="2">
    <location>
        <begin position="303"/>
        <end position="331"/>
    </location>
</feature>
<feature type="transmembrane region" description="Helical" evidence="2">
    <location>
        <begin position="126"/>
        <end position="145"/>
    </location>
</feature>
<dbReference type="KEGG" id="pfaa:MM59RIKEN_21860"/>
<organism evidence="3 4">
    <name type="scientific">Pusillibacter faecalis</name>
    <dbReference type="NCBI Taxonomy" id="2714358"/>
    <lineage>
        <taxon>Bacteria</taxon>
        <taxon>Bacillati</taxon>
        <taxon>Bacillota</taxon>
        <taxon>Clostridia</taxon>
        <taxon>Eubacteriales</taxon>
        <taxon>Oscillospiraceae</taxon>
        <taxon>Pusillibacter</taxon>
    </lineage>
</organism>
<keyword evidence="2" id="KW-1133">Transmembrane helix</keyword>
<dbReference type="Pfam" id="PF07613">
    <property type="entry name" value="DUF1576"/>
    <property type="match status" value="2"/>
</dbReference>
<evidence type="ECO:0000256" key="2">
    <source>
        <dbReference type="SAM" id="Phobius"/>
    </source>
</evidence>
<feature type="transmembrane region" description="Helical" evidence="2">
    <location>
        <begin position="223"/>
        <end position="248"/>
    </location>
</feature>
<reference evidence="3" key="1">
    <citation type="submission" date="2020-09" db="EMBL/GenBank/DDBJ databases">
        <title>New species isolated from human feces.</title>
        <authorList>
            <person name="Kitahara M."/>
            <person name="Shigeno Y."/>
            <person name="Shime M."/>
            <person name="Matsumoto Y."/>
            <person name="Nakamura S."/>
            <person name="Motooka D."/>
            <person name="Fukuoka S."/>
            <person name="Nishikawa H."/>
            <person name="Benno Y."/>
        </authorList>
    </citation>
    <scope>NUCLEOTIDE SEQUENCE</scope>
    <source>
        <strain evidence="3">MM59</strain>
    </source>
</reference>
<feature type="transmembrane region" description="Helical" evidence="2">
    <location>
        <begin position="269"/>
        <end position="291"/>
    </location>
</feature>
<keyword evidence="4" id="KW-1185">Reference proteome</keyword>
<evidence type="ECO:0008006" key="5">
    <source>
        <dbReference type="Google" id="ProtNLM"/>
    </source>
</evidence>
<dbReference type="RefSeq" id="WP_228300518.1">
    <property type="nucleotide sequence ID" value="NZ_AP023420.1"/>
</dbReference>
<dbReference type="AlphaFoldDB" id="A0A810QF54"/>
<keyword evidence="2" id="KW-0812">Transmembrane</keyword>
<gene>
    <name evidence="3" type="ORF">MM59RIKEN_21860</name>
</gene>
<dbReference type="EMBL" id="AP023420">
    <property type="protein sequence ID" value="BCK84867.1"/>
    <property type="molecule type" value="Genomic_DNA"/>
</dbReference>
<dbReference type="Proteomes" id="UP000679848">
    <property type="component" value="Chromosome"/>
</dbReference>
<sequence>MQDRYKKMIPGTILASILLMLLGVLLDDPADILPGLYRIVTMQDLLITDYVYIAGVGATLINCGLIMLISVLIIKLSKDALNGFTLVEIGLMAGFSLFGKNIFNIWPIILGTWLYAKYQREPFGKYAGVALLATSLSPLVSYMALGSIHANLLLGIVTGVLVGFILPSLSAYTYKIQNGLNLYNMGFACGLFAMMIVPVLIAFGDQPDSVLYWATGYNETFTIVLTILCVGLILTGLFFAGMPVWAVWAGYRRLLSTTGRAPSDYLRMFGGGPVLVNMGVNGLIGMAYVFLVGGDLNGPTLGGIFTIMGFSAFGKHVLNILPVMLGVYLGAYGMHYHSDYPSLQLAGLFGTTLAPIAGHFGWPYGILAGFIHSALVLQTSGPVAGLNLYNNGFSGGLVAIVLYPTITAIARHRRPKLRDEDYYDLFEESGPIDTSRWRTHAKDHPSSSSEGAAETAHPAYSSGMLDDDSE</sequence>
<feature type="transmembrane region" description="Helical" evidence="2">
    <location>
        <begin position="391"/>
        <end position="410"/>
    </location>
</feature>
<feature type="transmembrane region" description="Helical" evidence="2">
    <location>
        <begin position="50"/>
        <end position="74"/>
    </location>
</feature>